<dbReference type="Proteomes" id="UP000830198">
    <property type="component" value="Chromosome"/>
</dbReference>
<dbReference type="InterPro" id="IPR011990">
    <property type="entry name" value="TPR-like_helical_dom_sf"/>
</dbReference>
<dbReference type="SUPFAM" id="SSF48452">
    <property type="entry name" value="TPR-like"/>
    <property type="match status" value="1"/>
</dbReference>
<sequence>MANLDIGTFRLDTANEPSFSQLTQGSEIEKDAAVQKIYDLAKTKNGMEQWNDFAIALGILGKKEVALGLFKDLIERFPDHDVLRYNLALSYVYCGMNAVGRYHLIQLSQSANEKSFRKFSRESLEKFESYLGITEADDRLKDLQISYFRKAILAAAPDSNIFLSLGRLLFDRMNKEMDDDCVLELIALLERGTKMYPRDSQLMEMLLATKLWYEPYKSHHSIADQLACISPSSPLLVEYLSRKKCDTIMHSRTSKIFRVLVEEYMSGQEEFKQYALKDLAAFVFLDPTNTAYRIMYALALACNKQYAAALKQVAKAEQEPHKDYVYFFNVSQIFHKCGDKQKALDYVEKAESFVETEQDRTDLDKVIALIKNDSEWKIA</sequence>
<evidence type="ECO:0008006" key="3">
    <source>
        <dbReference type="Google" id="ProtNLM"/>
    </source>
</evidence>
<protein>
    <recommendedName>
        <fullName evidence="3">Tetratricopeptide repeat-containing protein</fullName>
    </recommendedName>
</protein>
<keyword evidence="2" id="KW-1185">Reference proteome</keyword>
<evidence type="ECO:0000313" key="2">
    <source>
        <dbReference type="Proteomes" id="UP000830198"/>
    </source>
</evidence>
<gene>
    <name evidence="1" type="ORF">MYF79_23705</name>
</gene>
<proteinExistence type="predicted"/>
<organism evidence="1 2">
    <name type="scientific">Chitinophaga filiformis</name>
    <name type="common">Myxococcus filiformis</name>
    <name type="synonym">Flexibacter filiformis</name>
    <dbReference type="NCBI Taxonomy" id="104663"/>
    <lineage>
        <taxon>Bacteria</taxon>
        <taxon>Pseudomonadati</taxon>
        <taxon>Bacteroidota</taxon>
        <taxon>Chitinophagia</taxon>
        <taxon>Chitinophagales</taxon>
        <taxon>Chitinophagaceae</taxon>
        <taxon>Chitinophaga</taxon>
    </lineage>
</organism>
<dbReference type="EMBL" id="CP095855">
    <property type="protein sequence ID" value="UPK67962.1"/>
    <property type="molecule type" value="Genomic_DNA"/>
</dbReference>
<dbReference type="RefSeq" id="WP_247810304.1">
    <property type="nucleotide sequence ID" value="NZ_CP095855.1"/>
</dbReference>
<evidence type="ECO:0000313" key="1">
    <source>
        <dbReference type="EMBL" id="UPK67962.1"/>
    </source>
</evidence>
<reference evidence="1 2" key="1">
    <citation type="submission" date="2022-04" db="EMBL/GenBank/DDBJ databases">
        <title>The arsenic-methylating capacity of Chitinophaga filiformis YT5 during chitin decomposition.</title>
        <authorList>
            <person name="Chen G."/>
            <person name="Liang Y."/>
        </authorList>
    </citation>
    <scope>NUCLEOTIDE SEQUENCE [LARGE SCALE GENOMIC DNA]</scope>
    <source>
        <strain evidence="1 2">YT5</strain>
    </source>
</reference>
<dbReference type="Gene3D" id="1.25.40.10">
    <property type="entry name" value="Tetratricopeptide repeat domain"/>
    <property type="match status" value="2"/>
</dbReference>
<accession>A0ABY4HWQ8</accession>
<name>A0ABY4HWQ8_CHIFI</name>